<sequence>MQQQIDENQHKPSVRIALAGNTKCGKTTLLGVLTKGMCDDGKGSLRDIMVNYAHEIKKGGQTESIVFELIGFDKDGKQILSNEQPTNKSQYQSQVFQQSNSYLYLIDLCGDNKYFKHSISAINKCLFNLIIIVIAVDEGITRITVECLLICQLYKIPFIIVLTKCDLLKNKEDKDKIIFKIHNQVSNNFLYRKLVIAKDPKECANLMNQRLKKYENQKGLICPLFEVNNINREGIDSLLQFLFHFKNQDHLYQEIKSPDQPFQMDVFYTCNVKNIGEIPFGLIKSGTVKLDQIVSVGLDENKQIQCAKVISIQNVRTSLTQARSGEIVCLILQPMIQQQIIDFAKIKIIADPKINIPYVKSFWANISILPGPTTVTIGFKPILELSNITQQVNLQEIIGDTQFLKSGDCALIKLQFLDDAYQPVYENQQFILRSSHSIAYGQVVNVSQQDLINDEQ</sequence>
<organism evidence="2 3">
    <name type="scientific">Paramecium primaurelia</name>
    <dbReference type="NCBI Taxonomy" id="5886"/>
    <lineage>
        <taxon>Eukaryota</taxon>
        <taxon>Sar</taxon>
        <taxon>Alveolata</taxon>
        <taxon>Ciliophora</taxon>
        <taxon>Intramacronucleata</taxon>
        <taxon>Oligohymenophorea</taxon>
        <taxon>Peniculida</taxon>
        <taxon>Parameciidae</taxon>
        <taxon>Paramecium</taxon>
    </lineage>
</organism>
<protein>
    <recommendedName>
        <fullName evidence="1">Tr-type G domain-containing protein</fullName>
    </recommendedName>
</protein>
<proteinExistence type="predicted"/>
<dbReference type="OMA" id="ITVECLL"/>
<gene>
    <name evidence="2" type="ORF">PPRIM_AZ9-3.1.T0190074</name>
</gene>
<name>A0A8S1KD57_PARPR</name>
<reference evidence="2" key="1">
    <citation type="submission" date="2021-01" db="EMBL/GenBank/DDBJ databases">
        <authorList>
            <consortium name="Genoscope - CEA"/>
            <person name="William W."/>
        </authorList>
    </citation>
    <scope>NUCLEOTIDE SEQUENCE</scope>
</reference>
<dbReference type="GO" id="GO:0003924">
    <property type="term" value="F:GTPase activity"/>
    <property type="evidence" value="ECO:0007669"/>
    <property type="project" value="InterPro"/>
</dbReference>
<dbReference type="InterPro" id="IPR050055">
    <property type="entry name" value="EF-Tu_GTPase"/>
</dbReference>
<feature type="domain" description="Tr-type G" evidence="1">
    <location>
        <begin position="14"/>
        <end position="244"/>
    </location>
</feature>
<dbReference type="PANTHER" id="PTHR43721">
    <property type="entry name" value="ELONGATION FACTOR TU-RELATED"/>
    <property type="match status" value="1"/>
</dbReference>
<accession>A0A8S1KD57</accession>
<dbReference type="Proteomes" id="UP000688137">
    <property type="component" value="Unassembled WGS sequence"/>
</dbReference>
<dbReference type="GO" id="GO:0005525">
    <property type="term" value="F:GTP binding"/>
    <property type="evidence" value="ECO:0007669"/>
    <property type="project" value="InterPro"/>
</dbReference>
<evidence type="ECO:0000313" key="2">
    <source>
        <dbReference type="EMBL" id="CAD8052221.1"/>
    </source>
</evidence>
<dbReference type="InterPro" id="IPR000795">
    <property type="entry name" value="T_Tr_GTP-bd_dom"/>
</dbReference>
<dbReference type="EMBL" id="CAJJDM010000016">
    <property type="protein sequence ID" value="CAD8052221.1"/>
    <property type="molecule type" value="Genomic_DNA"/>
</dbReference>
<evidence type="ECO:0000313" key="3">
    <source>
        <dbReference type="Proteomes" id="UP000688137"/>
    </source>
</evidence>
<comment type="caution">
    <text evidence="2">The sequence shown here is derived from an EMBL/GenBank/DDBJ whole genome shotgun (WGS) entry which is preliminary data.</text>
</comment>
<dbReference type="PANTHER" id="PTHR43721:SF9">
    <property type="entry name" value="GTP-BINDING PROTEIN 1"/>
    <property type="match status" value="1"/>
</dbReference>
<dbReference type="Pfam" id="PF00009">
    <property type="entry name" value="GTP_EFTU"/>
    <property type="match status" value="1"/>
</dbReference>
<dbReference type="AlphaFoldDB" id="A0A8S1KD57"/>
<dbReference type="GO" id="GO:0003746">
    <property type="term" value="F:translation elongation factor activity"/>
    <property type="evidence" value="ECO:0007669"/>
    <property type="project" value="TreeGrafter"/>
</dbReference>
<evidence type="ECO:0000259" key="1">
    <source>
        <dbReference type="Pfam" id="PF00009"/>
    </source>
</evidence>
<keyword evidence="3" id="KW-1185">Reference proteome</keyword>